<keyword evidence="1" id="KW-1133">Transmembrane helix</keyword>
<feature type="transmembrane region" description="Helical" evidence="1">
    <location>
        <begin position="180"/>
        <end position="197"/>
    </location>
</feature>
<dbReference type="AlphaFoldDB" id="A0A9D9DJ41"/>
<feature type="transmembrane region" description="Helical" evidence="1">
    <location>
        <begin position="337"/>
        <end position="370"/>
    </location>
</feature>
<dbReference type="GO" id="GO:0005524">
    <property type="term" value="F:ATP binding"/>
    <property type="evidence" value="ECO:0007669"/>
    <property type="project" value="InterPro"/>
</dbReference>
<dbReference type="EMBL" id="JADIMY010000121">
    <property type="protein sequence ID" value="MBO8428141.1"/>
    <property type="molecule type" value="Genomic_DNA"/>
</dbReference>
<feature type="transmembrane region" description="Helical" evidence="1">
    <location>
        <begin position="267"/>
        <end position="283"/>
    </location>
</feature>
<name>A0A9D9DJ41_9BACL</name>
<sequence length="401" mass="47858">MGYFIYQLKDNDCGIASLKMLLATIYKRKDFLYYPQDKVDKQYSFNDLMQIAQKEGVTLTAYRVMDKEELFKGKGDFELPILVTLNFKECRHMVLVKKIYKNSLKIYDPKKGIYRMKKKDFFNLWEGFILEISEIKGSNFKASKVNVLPKSFMFLSLFFELLSFIALFLGMFFVNENYSFLIPLLLFVFFVIFEFVYQKIVILSLKYFDNKLLYDDFLRNKNSFKDYYEDMNKYKVELVSTPIKYLSSGIIIIFGMFLLGINSYFSLINLGIIFIIQIIFKLLEKRYLLKKRNELGNLEHSLIKSETLKDDEFKEKLETLNNETYNIVSLTNFKKYFLMFLTIILCLLFLGFSGNITLNFLLFHFFMYIFLEDNFEKILSISDSIEKIKTYKCLYLYHFSK</sequence>
<feature type="domain" description="Peptidase C39" evidence="2">
    <location>
        <begin position="7"/>
        <end position="132"/>
    </location>
</feature>
<dbReference type="Pfam" id="PF03412">
    <property type="entry name" value="Peptidase_C39"/>
    <property type="match status" value="1"/>
</dbReference>
<evidence type="ECO:0000259" key="2">
    <source>
        <dbReference type="PROSITE" id="PS50990"/>
    </source>
</evidence>
<dbReference type="Proteomes" id="UP000823613">
    <property type="component" value="Unassembled WGS sequence"/>
</dbReference>
<comment type="caution">
    <text evidence="3">The sequence shown here is derived from an EMBL/GenBank/DDBJ whole genome shotgun (WGS) entry which is preliminary data.</text>
</comment>
<organism evidence="3 4">
    <name type="scientific">Candidatus Onthovivens merdipullorum</name>
    <dbReference type="NCBI Taxonomy" id="2840889"/>
    <lineage>
        <taxon>Bacteria</taxon>
        <taxon>Bacillati</taxon>
        <taxon>Bacillota</taxon>
        <taxon>Bacilli</taxon>
        <taxon>Bacillales</taxon>
        <taxon>Candidatus Onthovivens</taxon>
    </lineage>
</organism>
<accession>A0A9D9DJ41</accession>
<gene>
    <name evidence="3" type="ORF">IAC58_06340</name>
</gene>
<reference evidence="3" key="1">
    <citation type="submission" date="2020-10" db="EMBL/GenBank/DDBJ databases">
        <authorList>
            <person name="Gilroy R."/>
        </authorList>
    </citation>
    <scope>NUCLEOTIDE SEQUENCE</scope>
    <source>
        <strain evidence="3">11159</strain>
    </source>
</reference>
<reference evidence="3" key="2">
    <citation type="journal article" date="2021" name="PeerJ">
        <title>Extensive microbial diversity within the chicken gut microbiome revealed by metagenomics and culture.</title>
        <authorList>
            <person name="Gilroy R."/>
            <person name="Ravi A."/>
            <person name="Getino M."/>
            <person name="Pursley I."/>
            <person name="Horton D.L."/>
            <person name="Alikhan N.F."/>
            <person name="Baker D."/>
            <person name="Gharbi K."/>
            <person name="Hall N."/>
            <person name="Watson M."/>
            <person name="Adriaenssens E.M."/>
            <person name="Foster-Nyarko E."/>
            <person name="Jarju S."/>
            <person name="Secka A."/>
            <person name="Antonio M."/>
            <person name="Oren A."/>
            <person name="Chaudhuri R.R."/>
            <person name="La Ragione R."/>
            <person name="Hildebrand F."/>
            <person name="Pallen M.J."/>
        </authorList>
    </citation>
    <scope>NUCLEOTIDE SEQUENCE</scope>
    <source>
        <strain evidence="3">11159</strain>
    </source>
</reference>
<keyword evidence="1" id="KW-0812">Transmembrane</keyword>
<proteinExistence type="predicted"/>
<evidence type="ECO:0000313" key="3">
    <source>
        <dbReference type="EMBL" id="MBO8428141.1"/>
    </source>
</evidence>
<feature type="transmembrane region" description="Helical" evidence="1">
    <location>
        <begin position="243"/>
        <end position="261"/>
    </location>
</feature>
<dbReference type="GO" id="GO:0006508">
    <property type="term" value="P:proteolysis"/>
    <property type="evidence" value="ECO:0007669"/>
    <property type="project" value="InterPro"/>
</dbReference>
<keyword evidence="1" id="KW-0472">Membrane</keyword>
<dbReference type="Gene3D" id="3.90.70.10">
    <property type="entry name" value="Cysteine proteinases"/>
    <property type="match status" value="1"/>
</dbReference>
<feature type="transmembrane region" description="Helical" evidence="1">
    <location>
        <begin position="152"/>
        <end position="174"/>
    </location>
</feature>
<dbReference type="InterPro" id="IPR005074">
    <property type="entry name" value="Peptidase_C39"/>
</dbReference>
<dbReference type="GO" id="GO:0016020">
    <property type="term" value="C:membrane"/>
    <property type="evidence" value="ECO:0007669"/>
    <property type="project" value="InterPro"/>
</dbReference>
<dbReference type="GO" id="GO:0008233">
    <property type="term" value="F:peptidase activity"/>
    <property type="evidence" value="ECO:0007669"/>
    <property type="project" value="InterPro"/>
</dbReference>
<protein>
    <recommendedName>
        <fullName evidence="2">Peptidase C39 domain-containing protein</fullName>
    </recommendedName>
</protein>
<evidence type="ECO:0000256" key="1">
    <source>
        <dbReference type="SAM" id="Phobius"/>
    </source>
</evidence>
<dbReference type="PROSITE" id="PS50990">
    <property type="entry name" value="PEPTIDASE_C39"/>
    <property type="match status" value="1"/>
</dbReference>
<evidence type="ECO:0000313" key="4">
    <source>
        <dbReference type="Proteomes" id="UP000823613"/>
    </source>
</evidence>